<protein>
    <submittedName>
        <fullName evidence="1">Uncharacterized protein</fullName>
    </submittedName>
</protein>
<sequence length="88" mass="9698">MKLAELAPLHCGAVNQATAPTWTEMATASRVSRSGDSRFSNPDHLVSTLFLHDNGRPLLSAKLWEAALRIRHVHVARIKLLGRDLSTD</sequence>
<dbReference type="STRING" id="1855283.SAMN05216382_0023"/>
<organism evidence="1 2">
    <name type="scientific">Sphingomonas palmae</name>
    <dbReference type="NCBI Taxonomy" id="1855283"/>
    <lineage>
        <taxon>Bacteria</taxon>
        <taxon>Pseudomonadati</taxon>
        <taxon>Pseudomonadota</taxon>
        <taxon>Alphaproteobacteria</taxon>
        <taxon>Sphingomonadales</taxon>
        <taxon>Sphingomonadaceae</taxon>
        <taxon>Sphingomonas</taxon>
    </lineage>
</organism>
<dbReference type="EMBL" id="FNZZ01000001">
    <property type="protein sequence ID" value="SEK23996.1"/>
    <property type="molecule type" value="Genomic_DNA"/>
</dbReference>
<dbReference type="RefSeq" id="WP_245708287.1">
    <property type="nucleotide sequence ID" value="NZ_FNZZ01000001.1"/>
</dbReference>
<reference evidence="2" key="1">
    <citation type="submission" date="2016-10" db="EMBL/GenBank/DDBJ databases">
        <authorList>
            <person name="Varghese N."/>
            <person name="Submissions S."/>
        </authorList>
    </citation>
    <scope>NUCLEOTIDE SEQUENCE [LARGE SCALE GENOMIC DNA]</scope>
    <source>
        <strain evidence="2">JS21-1</strain>
    </source>
</reference>
<keyword evidence="2" id="KW-1185">Reference proteome</keyword>
<dbReference type="AlphaFoldDB" id="A0A1H7FD39"/>
<proteinExistence type="predicted"/>
<name>A0A1H7FD39_9SPHN</name>
<evidence type="ECO:0000313" key="2">
    <source>
        <dbReference type="Proteomes" id="UP000199214"/>
    </source>
</evidence>
<accession>A0A1H7FD39</accession>
<gene>
    <name evidence="1" type="ORF">SAMN05216382_0023</name>
</gene>
<dbReference type="Proteomes" id="UP000199214">
    <property type="component" value="Unassembled WGS sequence"/>
</dbReference>
<evidence type="ECO:0000313" key="1">
    <source>
        <dbReference type="EMBL" id="SEK23996.1"/>
    </source>
</evidence>